<dbReference type="Pfam" id="PF10571">
    <property type="entry name" value="UPF0547"/>
    <property type="match status" value="1"/>
</dbReference>
<comment type="similarity">
    <text evidence="1">Belongs to the UPF0547 family.</text>
</comment>
<dbReference type="InterPro" id="IPR040246">
    <property type="entry name" value="C16orf87-like"/>
</dbReference>
<evidence type="ECO:0000256" key="2">
    <source>
        <dbReference type="ARBA" id="ARBA00023054"/>
    </source>
</evidence>
<evidence type="ECO:0000256" key="3">
    <source>
        <dbReference type="SAM" id="MobiDB-lite"/>
    </source>
</evidence>
<evidence type="ECO:0000259" key="4">
    <source>
        <dbReference type="Pfam" id="PF10571"/>
    </source>
</evidence>
<feature type="compositionally biased region" description="Basic residues" evidence="3">
    <location>
        <begin position="102"/>
        <end position="114"/>
    </location>
</feature>
<dbReference type="PANTHER" id="PTHR31101">
    <property type="entry name" value="UPF0547 PROTEIN C16ORF87"/>
    <property type="match status" value="1"/>
</dbReference>
<feature type="domain" description="UPF0547" evidence="4">
    <location>
        <begin position="9"/>
        <end position="31"/>
    </location>
</feature>
<keyword evidence="5" id="KW-1185">Reference proteome</keyword>
<accession>A0AAJ7S4S9</accession>
<sequence>MAKTKTISKGCPKCEQQVPVACKACPCGHSFFNARRNSIKSPPSPDNGVMKTRRTNRIKREKPNYYDALEYDKQSKKSAKELESSQIRKATDAASDIDCRQLNKKKKRKGKGKGKNGSSNGIGDDDDEMEGINGLSPEKQLTCSLILQELNNKMRVVAWKPT</sequence>
<feature type="compositionally biased region" description="Basic residues" evidence="3">
    <location>
        <begin position="51"/>
        <end position="60"/>
    </location>
</feature>
<proteinExistence type="inferred from homology"/>
<feature type="compositionally biased region" description="Basic and acidic residues" evidence="3">
    <location>
        <begin position="70"/>
        <end position="83"/>
    </location>
</feature>
<dbReference type="Proteomes" id="UP000694925">
    <property type="component" value="Unplaced"/>
</dbReference>
<dbReference type="RefSeq" id="XP_026671336.1">
    <property type="nucleotide sequence ID" value="XM_026815535.1"/>
</dbReference>
<dbReference type="AlphaFoldDB" id="A0AAJ7S4S9"/>
<evidence type="ECO:0000313" key="6">
    <source>
        <dbReference type="RefSeq" id="XP_026671336.1"/>
    </source>
</evidence>
<evidence type="ECO:0000256" key="1">
    <source>
        <dbReference type="ARBA" id="ARBA00008336"/>
    </source>
</evidence>
<feature type="region of interest" description="Disordered" evidence="3">
    <location>
        <begin position="34"/>
        <end position="135"/>
    </location>
</feature>
<name>A0AAJ7S4S9_9HYME</name>
<protein>
    <submittedName>
        <fullName evidence="6">UPF0547 protein C16orf87-like isoform X1</fullName>
    </submittedName>
</protein>
<evidence type="ECO:0000313" key="5">
    <source>
        <dbReference type="Proteomes" id="UP000694925"/>
    </source>
</evidence>
<dbReference type="GeneID" id="108627366"/>
<reference evidence="6" key="1">
    <citation type="submission" date="2025-08" db="UniProtKB">
        <authorList>
            <consortium name="RefSeq"/>
        </authorList>
    </citation>
    <scope>IDENTIFICATION</scope>
    <source>
        <tissue evidence="6">Whole body</tissue>
    </source>
</reference>
<dbReference type="InterPro" id="IPR018886">
    <property type="entry name" value="UPF0547"/>
</dbReference>
<organism evidence="5 6">
    <name type="scientific">Ceratina calcarata</name>
    <dbReference type="NCBI Taxonomy" id="156304"/>
    <lineage>
        <taxon>Eukaryota</taxon>
        <taxon>Metazoa</taxon>
        <taxon>Ecdysozoa</taxon>
        <taxon>Arthropoda</taxon>
        <taxon>Hexapoda</taxon>
        <taxon>Insecta</taxon>
        <taxon>Pterygota</taxon>
        <taxon>Neoptera</taxon>
        <taxon>Endopterygota</taxon>
        <taxon>Hymenoptera</taxon>
        <taxon>Apocrita</taxon>
        <taxon>Aculeata</taxon>
        <taxon>Apoidea</taxon>
        <taxon>Anthophila</taxon>
        <taxon>Apidae</taxon>
        <taxon>Ceratina</taxon>
        <taxon>Zadontomerus</taxon>
    </lineage>
</organism>
<keyword evidence="2" id="KW-0175">Coiled coil</keyword>
<gene>
    <name evidence="6" type="primary">LOC108627366</name>
</gene>